<dbReference type="InterPro" id="IPR036849">
    <property type="entry name" value="Enolase-like_C_sf"/>
</dbReference>
<keyword evidence="3" id="KW-1185">Reference proteome</keyword>
<accession>A0A0J1ELD2</accession>
<dbReference type="EMBL" id="LECT01000015">
    <property type="protein sequence ID" value="KLU06344.1"/>
    <property type="molecule type" value="Genomic_DNA"/>
</dbReference>
<evidence type="ECO:0000313" key="2">
    <source>
        <dbReference type="EMBL" id="KLU06344.1"/>
    </source>
</evidence>
<reference evidence="2" key="1">
    <citation type="submission" date="2015-05" db="EMBL/GenBank/DDBJ databases">
        <title>Permanent draft genome of Rhodopirellula islandicus K833.</title>
        <authorList>
            <person name="Kizina J."/>
            <person name="Richter M."/>
            <person name="Glockner F.O."/>
            <person name="Harder J."/>
        </authorList>
    </citation>
    <scope>NUCLEOTIDE SEQUENCE [LARGE SCALE GENOMIC DNA]</scope>
    <source>
        <strain evidence="2">K833</strain>
    </source>
</reference>
<dbReference type="AlphaFoldDB" id="A0A0J1ELD2"/>
<organism evidence="2 3">
    <name type="scientific">Rhodopirellula islandica</name>
    <dbReference type="NCBI Taxonomy" id="595434"/>
    <lineage>
        <taxon>Bacteria</taxon>
        <taxon>Pseudomonadati</taxon>
        <taxon>Planctomycetota</taxon>
        <taxon>Planctomycetia</taxon>
        <taxon>Pirellulales</taxon>
        <taxon>Pirellulaceae</taxon>
        <taxon>Rhodopirellula</taxon>
    </lineage>
</organism>
<dbReference type="Proteomes" id="UP000036367">
    <property type="component" value="Unassembled WGS sequence"/>
</dbReference>
<dbReference type="SUPFAM" id="SSF51604">
    <property type="entry name" value="Enolase C-terminal domain-like"/>
    <property type="match status" value="1"/>
</dbReference>
<dbReference type="Gene3D" id="3.20.20.120">
    <property type="entry name" value="Enolase-like C-terminal domain"/>
    <property type="match status" value="1"/>
</dbReference>
<evidence type="ECO:0000259" key="1">
    <source>
        <dbReference type="Pfam" id="PF13378"/>
    </source>
</evidence>
<name>A0A0J1ELD2_RHOIS</name>
<dbReference type="InterPro" id="IPR029065">
    <property type="entry name" value="Enolase_C-like"/>
</dbReference>
<protein>
    <recommendedName>
        <fullName evidence="1">Enolase C-terminal domain-containing protein</fullName>
    </recommendedName>
</protein>
<dbReference type="PATRIC" id="fig|595434.4.peg.1489"/>
<dbReference type="Pfam" id="PF13378">
    <property type="entry name" value="MR_MLE_C"/>
    <property type="match status" value="1"/>
</dbReference>
<dbReference type="STRING" id="595434.RISK_001555"/>
<feature type="domain" description="Enolase C-terminal" evidence="1">
    <location>
        <begin position="271"/>
        <end position="496"/>
    </location>
</feature>
<sequence length="497" mass="53483">MPEVTEMRSGALNCWRNHFVPSTSSPALSAPKPLSFPVNPAPTALKQFAFTLQSESYRYRTPMKFGGRVVEEVTVLTAECTATNQAGQVADGDKIGVGSMTMGVTWAWPDAALSDAAKLEVVMELASRMAAQANELSGTLTGHPMEICLQLASRRDELVEAVASGHELTSPIPELAILLAASPIEAALFDAHGKAAGQSSYRLLSAEHLPPDLAEMTGDDRYAGLRLDQFISQAPVATLPLYHLVGALDPLTEAELTKPVGDGLPETLGEWITRNELTHLKIKLNGDDADWDFRRVRDINAVANETTDRGASTGKPWWFSLDFNERCKDEAYVLGLLDRLESECPEAFERIQYIEQPTHRDLKRPGAVTMHQAAARIPVVIDESLTGLESLHLAVSQGYSGIALKACKGHAEALLLGAVAVHENLFLCVQDLTCVGASLLHSASLSAHIPGVAAVESNGRQYCPEGNAEWMAKFGPMFEVRGGSVPTSCLDGPGLGY</sequence>
<gene>
    <name evidence="2" type="ORF">RISK_001555</name>
</gene>
<proteinExistence type="predicted"/>
<comment type="caution">
    <text evidence="2">The sequence shown here is derived from an EMBL/GenBank/DDBJ whole genome shotgun (WGS) entry which is preliminary data.</text>
</comment>
<evidence type="ECO:0000313" key="3">
    <source>
        <dbReference type="Proteomes" id="UP000036367"/>
    </source>
</evidence>